<proteinExistence type="predicted"/>
<reference evidence="4" key="1">
    <citation type="journal article" date="2014" name="Science">
        <title>Ancient hybridizations among the ancestral genomes of bread wheat.</title>
        <authorList>
            <consortium name="International Wheat Genome Sequencing Consortium,"/>
            <person name="Marcussen T."/>
            <person name="Sandve S.R."/>
            <person name="Heier L."/>
            <person name="Spannagl M."/>
            <person name="Pfeifer M."/>
            <person name="Jakobsen K.S."/>
            <person name="Wulff B.B."/>
            <person name="Steuernagel B."/>
            <person name="Mayer K.F."/>
            <person name="Olsen O.A."/>
        </authorList>
    </citation>
    <scope>NUCLEOTIDE SEQUENCE [LARGE SCALE GENOMIC DNA]</scope>
    <source>
        <strain evidence="4">cv. AL8/78</strain>
    </source>
</reference>
<name>A0A453TB99_AEGTS</name>
<feature type="region of interest" description="Disordered" evidence="1">
    <location>
        <begin position="1"/>
        <end position="63"/>
    </location>
</feature>
<sequence>EIPNPNRGSMETEGGSSGSPSSGSSAKSSGSSGSSSSGSAAPARTRKPGTWRRLPRVPRAPTHAIKERGELGIWFITPEELQRQALERANELEKMDDSGCDTEEARIAFQEFKKRHVRLYRSIAEGWPEHIVVNRNPELSDTEEEYLTAEDMEARFSHRNPTHGAQLKHFACLALAHYNATKTEHKFELGEALTSNCFSEACGTTYAHVNFTAIPQKSNHPTKRLFFAELMLIPELQMEEDTEPMRVLHVSTIDDVPCYGGCHEICRKITHRMRGVMDYERCHACHGNLKHPKGDMFIGGHNSTRMPYYSAT</sequence>
<organism evidence="3 4">
    <name type="scientific">Aegilops tauschii subsp. strangulata</name>
    <name type="common">Goatgrass</name>
    <dbReference type="NCBI Taxonomy" id="200361"/>
    <lineage>
        <taxon>Eukaryota</taxon>
        <taxon>Viridiplantae</taxon>
        <taxon>Streptophyta</taxon>
        <taxon>Embryophyta</taxon>
        <taxon>Tracheophyta</taxon>
        <taxon>Spermatophyta</taxon>
        <taxon>Magnoliopsida</taxon>
        <taxon>Liliopsida</taxon>
        <taxon>Poales</taxon>
        <taxon>Poaceae</taxon>
        <taxon>BOP clade</taxon>
        <taxon>Pooideae</taxon>
        <taxon>Triticodae</taxon>
        <taxon>Triticeae</taxon>
        <taxon>Triticinae</taxon>
        <taxon>Aegilops</taxon>
    </lineage>
</organism>
<reference evidence="3" key="3">
    <citation type="journal article" date="2017" name="Nature">
        <title>Genome sequence of the progenitor of the wheat D genome Aegilops tauschii.</title>
        <authorList>
            <person name="Luo M.C."/>
            <person name="Gu Y.Q."/>
            <person name="Puiu D."/>
            <person name="Wang H."/>
            <person name="Twardziok S.O."/>
            <person name="Deal K.R."/>
            <person name="Huo N."/>
            <person name="Zhu T."/>
            <person name="Wang L."/>
            <person name="Wang Y."/>
            <person name="McGuire P.E."/>
            <person name="Liu S."/>
            <person name="Long H."/>
            <person name="Ramasamy R.K."/>
            <person name="Rodriguez J.C."/>
            <person name="Van S.L."/>
            <person name="Yuan L."/>
            <person name="Wang Z."/>
            <person name="Xia Z."/>
            <person name="Xiao L."/>
            <person name="Anderson O.D."/>
            <person name="Ouyang S."/>
            <person name="Liang Y."/>
            <person name="Zimin A.V."/>
            <person name="Pertea G."/>
            <person name="Qi P."/>
            <person name="Bennetzen J.L."/>
            <person name="Dai X."/>
            <person name="Dawson M.W."/>
            <person name="Muller H.G."/>
            <person name="Kugler K."/>
            <person name="Rivarola-Duarte L."/>
            <person name="Spannagl M."/>
            <person name="Mayer K.F.X."/>
            <person name="Lu F.H."/>
            <person name="Bevan M.W."/>
            <person name="Leroy P."/>
            <person name="Li P."/>
            <person name="You F.M."/>
            <person name="Sun Q."/>
            <person name="Liu Z."/>
            <person name="Lyons E."/>
            <person name="Wicker T."/>
            <person name="Salzberg S.L."/>
            <person name="Devos K.M."/>
            <person name="Dvorak J."/>
        </authorList>
    </citation>
    <scope>NUCLEOTIDE SEQUENCE [LARGE SCALE GENOMIC DNA]</scope>
    <source>
        <strain evidence="3">cv. AL8/78</strain>
    </source>
</reference>
<accession>A0A453TB99</accession>
<dbReference type="EnsemblPlants" id="AET7Gv21323600.2">
    <property type="protein sequence ID" value="AET7Gv21323600.2"/>
    <property type="gene ID" value="AET7Gv21323600"/>
</dbReference>
<dbReference type="Gramene" id="AET7Gv21323600.2">
    <property type="protein sequence ID" value="AET7Gv21323600.2"/>
    <property type="gene ID" value="AET7Gv21323600"/>
</dbReference>
<dbReference type="Proteomes" id="UP000015105">
    <property type="component" value="Chromosome 7D"/>
</dbReference>
<evidence type="ECO:0000259" key="2">
    <source>
        <dbReference type="Pfam" id="PF12274"/>
    </source>
</evidence>
<protein>
    <recommendedName>
        <fullName evidence="2">DUF3615 domain-containing protein</fullName>
    </recommendedName>
</protein>
<feature type="domain" description="DUF3615" evidence="2">
    <location>
        <begin position="173"/>
        <end position="292"/>
    </location>
</feature>
<feature type="compositionally biased region" description="Basic residues" evidence="1">
    <location>
        <begin position="44"/>
        <end position="56"/>
    </location>
</feature>
<dbReference type="InterPro" id="IPR022059">
    <property type="entry name" value="DUF3615"/>
</dbReference>
<dbReference type="PANTHER" id="PTHR34710:SF13">
    <property type="entry name" value="OS05G0547600 PROTEIN"/>
    <property type="match status" value="1"/>
</dbReference>
<reference evidence="3" key="4">
    <citation type="submission" date="2019-03" db="UniProtKB">
        <authorList>
            <consortium name="EnsemblPlants"/>
        </authorList>
    </citation>
    <scope>IDENTIFICATION</scope>
</reference>
<evidence type="ECO:0000256" key="1">
    <source>
        <dbReference type="SAM" id="MobiDB-lite"/>
    </source>
</evidence>
<evidence type="ECO:0000313" key="3">
    <source>
        <dbReference type="EnsemblPlants" id="AET7Gv21323600.2"/>
    </source>
</evidence>
<feature type="compositionally biased region" description="Low complexity" evidence="1">
    <location>
        <begin position="18"/>
        <end position="43"/>
    </location>
</feature>
<dbReference type="AlphaFoldDB" id="A0A453TB99"/>
<evidence type="ECO:0000313" key="4">
    <source>
        <dbReference type="Proteomes" id="UP000015105"/>
    </source>
</evidence>
<keyword evidence="4" id="KW-1185">Reference proteome</keyword>
<dbReference type="Pfam" id="PF12274">
    <property type="entry name" value="DUF3615"/>
    <property type="match status" value="1"/>
</dbReference>
<dbReference type="PANTHER" id="PTHR34710">
    <property type="entry name" value="OS03G0834100 PROTEIN"/>
    <property type="match status" value="1"/>
</dbReference>
<reference evidence="4" key="2">
    <citation type="journal article" date="2017" name="Nat. Plants">
        <title>The Aegilops tauschii genome reveals multiple impacts of transposons.</title>
        <authorList>
            <person name="Zhao G."/>
            <person name="Zou C."/>
            <person name="Li K."/>
            <person name="Wang K."/>
            <person name="Li T."/>
            <person name="Gao L."/>
            <person name="Zhang X."/>
            <person name="Wang H."/>
            <person name="Yang Z."/>
            <person name="Liu X."/>
            <person name="Jiang W."/>
            <person name="Mao L."/>
            <person name="Kong X."/>
            <person name="Jiao Y."/>
            <person name="Jia J."/>
        </authorList>
    </citation>
    <scope>NUCLEOTIDE SEQUENCE [LARGE SCALE GENOMIC DNA]</scope>
    <source>
        <strain evidence="4">cv. AL8/78</strain>
    </source>
</reference>
<reference evidence="3" key="5">
    <citation type="journal article" date="2021" name="G3 (Bethesda)">
        <title>Aegilops tauschii genome assembly Aet v5.0 features greater sequence contiguity and improved annotation.</title>
        <authorList>
            <person name="Wang L."/>
            <person name="Zhu T."/>
            <person name="Rodriguez J.C."/>
            <person name="Deal K.R."/>
            <person name="Dubcovsky J."/>
            <person name="McGuire P.E."/>
            <person name="Lux T."/>
            <person name="Spannagl M."/>
            <person name="Mayer K.F.X."/>
            <person name="Baldrich P."/>
            <person name="Meyers B.C."/>
            <person name="Huo N."/>
            <person name="Gu Y.Q."/>
            <person name="Zhou H."/>
            <person name="Devos K.M."/>
            <person name="Bennetzen J.L."/>
            <person name="Unver T."/>
            <person name="Budak H."/>
            <person name="Gulick P.J."/>
            <person name="Galiba G."/>
            <person name="Kalapos B."/>
            <person name="Nelson D.R."/>
            <person name="Li P."/>
            <person name="You F.M."/>
            <person name="Luo M.C."/>
            <person name="Dvorak J."/>
        </authorList>
    </citation>
    <scope>NUCLEOTIDE SEQUENCE [LARGE SCALE GENOMIC DNA]</scope>
    <source>
        <strain evidence="3">cv. AL8/78</strain>
    </source>
</reference>